<dbReference type="Gene3D" id="3.40.50.300">
    <property type="entry name" value="P-loop containing nucleotide triphosphate hydrolases"/>
    <property type="match status" value="1"/>
</dbReference>
<accession>A0A518GH71</accession>
<evidence type="ECO:0000259" key="2">
    <source>
        <dbReference type="PROSITE" id="PS51192"/>
    </source>
</evidence>
<dbReference type="RefSeq" id="WP_145086121.1">
    <property type="nucleotide sequence ID" value="NZ_CP036298.1"/>
</dbReference>
<proteinExistence type="predicted"/>
<feature type="domain" description="Helicase C-terminal" evidence="3">
    <location>
        <begin position="1208"/>
        <end position="1369"/>
    </location>
</feature>
<dbReference type="InterPro" id="IPR014001">
    <property type="entry name" value="Helicase_ATP-bd"/>
</dbReference>
<dbReference type="GO" id="GO:0005524">
    <property type="term" value="F:ATP binding"/>
    <property type="evidence" value="ECO:0007669"/>
    <property type="project" value="InterPro"/>
</dbReference>
<name>A0A518GH71_9BACT</name>
<dbReference type="InterPro" id="IPR001650">
    <property type="entry name" value="Helicase_C-like"/>
</dbReference>
<dbReference type="KEGG" id="ahel:Q31a_63380"/>
<keyword evidence="4" id="KW-0547">Nucleotide-binding</keyword>
<dbReference type="OrthoDB" id="9814088at2"/>
<dbReference type="Proteomes" id="UP000318017">
    <property type="component" value="Chromosome"/>
</dbReference>
<feature type="domain" description="Helicase ATP-binding" evidence="2">
    <location>
        <begin position="933"/>
        <end position="1089"/>
    </location>
</feature>
<dbReference type="GO" id="GO:0004386">
    <property type="term" value="F:helicase activity"/>
    <property type="evidence" value="ECO:0007669"/>
    <property type="project" value="UniProtKB-KW"/>
</dbReference>
<dbReference type="InterPro" id="IPR038718">
    <property type="entry name" value="SNF2-like_sf"/>
</dbReference>
<gene>
    <name evidence="4" type="ORF">Q31a_63380</name>
</gene>
<evidence type="ECO:0000256" key="1">
    <source>
        <dbReference type="ARBA" id="ARBA00022801"/>
    </source>
</evidence>
<dbReference type="CDD" id="cd18793">
    <property type="entry name" value="SF2_C_SNF"/>
    <property type="match status" value="1"/>
</dbReference>
<dbReference type="EMBL" id="CP036298">
    <property type="protein sequence ID" value="QDV27945.1"/>
    <property type="molecule type" value="Genomic_DNA"/>
</dbReference>
<dbReference type="SUPFAM" id="SSF52540">
    <property type="entry name" value="P-loop containing nucleoside triphosphate hydrolases"/>
    <property type="match status" value="2"/>
</dbReference>
<dbReference type="PROSITE" id="PS51192">
    <property type="entry name" value="HELICASE_ATP_BIND_1"/>
    <property type="match status" value="1"/>
</dbReference>
<evidence type="ECO:0000313" key="4">
    <source>
        <dbReference type="EMBL" id="QDV27945.1"/>
    </source>
</evidence>
<dbReference type="PROSITE" id="PS51194">
    <property type="entry name" value="HELICASE_CTER"/>
    <property type="match status" value="1"/>
</dbReference>
<dbReference type="CDD" id="cd18012">
    <property type="entry name" value="DEXQc_arch_SWI2_SNF2"/>
    <property type="match status" value="1"/>
</dbReference>
<keyword evidence="5" id="KW-1185">Reference proteome</keyword>
<dbReference type="Pfam" id="PF00271">
    <property type="entry name" value="Helicase_C"/>
    <property type="match status" value="1"/>
</dbReference>
<dbReference type="SMART" id="SM00490">
    <property type="entry name" value="HELICc"/>
    <property type="match status" value="1"/>
</dbReference>
<dbReference type="PANTHER" id="PTHR10799">
    <property type="entry name" value="SNF2/RAD54 HELICASE FAMILY"/>
    <property type="match status" value="1"/>
</dbReference>
<dbReference type="InterPro" id="IPR000330">
    <property type="entry name" value="SNF2_N"/>
</dbReference>
<dbReference type="InterPro" id="IPR049730">
    <property type="entry name" value="SNF2/RAD54-like_C"/>
</dbReference>
<dbReference type="InterPro" id="IPR027417">
    <property type="entry name" value="P-loop_NTPase"/>
</dbReference>
<keyword evidence="1" id="KW-0378">Hydrolase</keyword>
<dbReference type="SMART" id="SM00487">
    <property type="entry name" value="DEXDc"/>
    <property type="match status" value="1"/>
</dbReference>
<dbReference type="GO" id="GO:0016787">
    <property type="term" value="F:hydrolase activity"/>
    <property type="evidence" value="ECO:0007669"/>
    <property type="project" value="UniProtKB-KW"/>
</dbReference>
<organism evidence="4 5">
    <name type="scientific">Aureliella helgolandensis</name>
    <dbReference type="NCBI Taxonomy" id="2527968"/>
    <lineage>
        <taxon>Bacteria</taxon>
        <taxon>Pseudomonadati</taxon>
        <taxon>Planctomycetota</taxon>
        <taxon>Planctomycetia</taxon>
        <taxon>Pirellulales</taxon>
        <taxon>Pirellulaceae</taxon>
        <taxon>Aureliella</taxon>
    </lineage>
</organism>
<evidence type="ECO:0000313" key="5">
    <source>
        <dbReference type="Proteomes" id="UP000318017"/>
    </source>
</evidence>
<protein>
    <submittedName>
        <fullName evidence="4">ATP-dependent helicase HepA</fullName>
    </submittedName>
</protein>
<keyword evidence="4" id="KW-0067">ATP-binding</keyword>
<reference evidence="4 5" key="1">
    <citation type="submission" date="2019-02" db="EMBL/GenBank/DDBJ databases">
        <title>Deep-cultivation of Planctomycetes and their phenomic and genomic characterization uncovers novel biology.</title>
        <authorList>
            <person name="Wiegand S."/>
            <person name="Jogler M."/>
            <person name="Boedeker C."/>
            <person name="Pinto D."/>
            <person name="Vollmers J."/>
            <person name="Rivas-Marin E."/>
            <person name="Kohn T."/>
            <person name="Peeters S.H."/>
            <person name="Heuer A."/>
            <person name="Rast P."/>
            <person name="Oberbeckmann S."/>
            <person name="Bunk B."/>
            <person name="Jeske O."/>
            <person name="Meyerdierks A."/>
            <person name="Storesund J.E."/>
            <person name="Kallscheuer N."/>
            <person name="Luecker S."/>
            <person name="Lage O.M."/>
            <person name="Pohl T."/>
            <person name="Merkel B.J."/>
            <person name="Hornburger P."/>
            <person name="Mueller R.-W."/>
            <person name="Bruemmer F."/>
            <person name="Labrenz M."/>
            <person name="Spormann A.M."/>
            <person name="Op den Camp H."/>
            <person name="Overmann J."/>
            <person name="Amann R."/>
            <person name="Jetten M.S.M."/>
            <person name="Mascher T."/>
            <person name="Medema M.H."/>
            <person name="Devos D.P."/>
            <person name="Kaster A.-K."/>
            <person name="Ovreas L."/>
            <person name="Rohde M."/>
            <person name="Galperin M.Y."/>
            <person name="Jogler C."/>
        </authorList>
    </citation>
    <scope>NUCLEOTIDE SEQUENCE [LARGE SCALE GENOMIC DNA]</scope>
    <source>
        <strain evidence="4 5">Q31a</strain>
    </source>
</reference>
<keyword evidence="4" id="KW-0347">Helicase</keyword>
<sequence>MQQYLKKYQNLDQTSQTLLQLLVFKHSTHSYRDLWELAQKLAVCNDSDLPLTQDFVRLQMIKWVRIGLVDPSTRKPVAPLFDLLIRDAMRRENYEDFAAIAEPAHLWSRRDDLLDFYMSFYRQDADKFHRYVSDLVPGCVPLLFPFEEAAFDGLSAEFQQKYFAFAIPRWIAFGKTEPLPVERLAALVESDAELHTDFLPALLEWAVASGNLELLRKLVLTQRVPFRDVEGCLRLLEGDWDQAFELLSATLSNRKSKKTLTRLGGLPSLLALLSAFSPAHSLKVDKASQAASLAQRGRTPYLGTFRMIERALSFMQSPNEPSKLVLDLNLLAETPLQHWVAGYLQAWLTQEEDIESGISGLVEAGSGLRAGGCLWLAAECCGLAGRSQLATASQQRELSQELHQQLGTASLIEFVKPEPAWALTLEALTRLGGGPAASQSADASDEPTDRLVYELRYNATNFTLDVFHQVRKGSKWSKGRKIALSRLQQQYSEPAFSFLTPQDQALCQALRRWTERGSYGYPVEYCEFETKYAARALIGHPRIYTPEDREQPLEIIDSPVRLVVRDVGNEQIEIALQPSPPRGGGVGIKQTGPRQIALTMYDAPHLELQGMLGNGLQVPVSASEKVLEVMTRLTSVVTVHSEIGDLQAGKAEVGGGESATFAAAKKVEGSPRLHLHLLPSGEGLRAEFYVHPFGDAGPSCRPGEGARTLFATINGDSVSANRDLPREQEQAQSALDRCPVLATHMTDSWTVVFPTAFEALESILELETLQQADEVSLHWPKGKSLQLAGQATESMLRVQIRRDRDWFAASGELKFDRELSLDMMKLIDLVTASSGRFLRLDDGRFLALTENLRARIEDLRSFGDGRSAKGKLRFAAVHAGLFEDFGEVKVKSDTHWKKCVERMKRADDIPLEIPTTLQAELRDYQREGVHWMMRLAAWGVGGCLADDMGLGKTLQAIALLLQRASQGPAMVVAPTSVIHNWQDEITRFAPTLRPHILADSNRSKLLGSLAAGDVVLCSYGLLQARSLPIGKTEFATLILDEAQAIKNPAAKRSQAAKRLVADCRFILTGTPMENHLGELWSLLDFINPGLLGSAEGFQERFAVPIERDHDRAARQRLKRLVAPFILRRTKAQVLTELPSRTEVTLRIEPSAEESAFYEALRQRAIEKLADSADDQPKHLLVLSEIMRMRQACCHPKLVAPASTVESAKLAQTLETIGELREGNHRALIFSQFVGHLSLVREALDERKISYQYLDGSTPAAARKKSVDAFQAGEGDVFLISLKAGGTGLNLTAADYVIHLDPWWNPAVEDQASDRAHRIGQKRPVTIYRMILAGTIEEHILELHATKRDLADSLLEGSDRSSKLTTEELLKLIRG</sequence>
<dbReference type="Gene3D" id="3.40.50.10810">
    <property type="entry name" value="Tandem AAA-ATPase domain"/>
    <property type="match status" value="1"/>
</dbReference>
<dbReference type="Pfam" id="PF00176">
    <property type="entry name" value="SNF2-rel_dom"/>
    <property type="match status" value="1"/>
</dbReference>
<evidence type="ECO:0000259" key="3">
    <source>
        <dbReference type="PROSITE" id="PS51194"/>
    </source>
</evidence>